<keyword evidence="3 7" id="KW-0812">Transmembrane</keyword>
<evidence type="ECO:0000256" key="1">
    <source>
        <dbReference type="ARBA" id="ARBA00004141"/>
    </source>
</evidence>
<evidence type="ECO:0000259" key="8">
    <source>
        <dbReference type="PROSITE" id="PS50850"/>
    </source>
</evidence>
<feature type="transmembrane region" description="Helical" evidence="7">
    <location>
        <begin position="108"/>
        <end position="126"/>
    </location>
</feature>
<dbReference type="InterPro" id="IPR011701">
    <property type="entry name" value="MFS"/>
</dbReference>
<reference evidence="9 10" key="1">
    <citation type="submission" date="2019-09" db="EMBL/GenBank/DDBJ databases">
        <authorList>
            <person name="Brejova B."/>
        </authorList>
    </citation>
    <scope>NUCLEOTIDE SEQUENCE [LARGE SCALE GENOMIC DNA]</scope>
</reference>
<dbReference type="InterPro" id="IPR020846">
    <property type="entry name" value="MFS_dom"/>
</dbReference>
<evidence type="ECO:0000256" key="2">
    <source>
        <dbReference type="ARBA" id="ARBA00022448"/>
    </source>
</evidence>
<feature type="transmembrane region" description="Helical" evidence="7">
    <location>
        <begin position="212"/>
        <end position="232"/>
    </location>
</feature>
<dbReference type="GeneID" id="43583501"/>
<feature type="transmembrane region" description="Helical" evidence="7">
    <location>
        <begin position="509"/>
        <end position="530"/>
    </location>
</feature>
<dbReference type="PANTHER" id="PTHR43791:SF15">
    <property type="entry name" value="TRANSPORTER SEO1-RELATED"/>
    <property type="match status" value="1"/>
</dbReference>
<feature type="transmembrane region" description="Helical" evidence="7">
    <location>
        <begin position="274"/>
        <end position="297"/>
    </location>
</feature>
<feature type="domain" description="Major facilitator superfamily (MFS) profile" evidence="8">
    <location>
        <begin position="116"/>
        <end position="531"/>
    </location>
</feature>
<accession>A0A5E8BYF9</accession>
<dbReference type="Pfam" id="PF07690">
    <property type="entry name" value="MFS_1"/>
    <property type="match status" value="1"/>
</dbReference>
<evidence type="ECO:0000313" key="10">
    <source>
        <dbReference type="Proteomes" id="UP000398389"/>
    </source>
</evidence>
<evidence type="ECO:0000313" key="9">
    <source>
        <dbReference type="EMBL" id="VVT55669.1"/>
    </source>
</evidence>
<dbReference type="GO" id="GO:0016020">
    <property type="term" value="C:membrane"/>
    <property type="evidence" value="ECO:0007669"/>
    <property type="project" value="UniProtKB-SubCell"/>
</dbReference>
<feature type="transmembrane region" description="Helical" evidence="7">
    <location>
        <begin position="386"/>
        <end position="403"/>
    </location>
</feature>
<dbReference type="GO" id="GO:0022857">
    <property type="term" value="F:transmembrane transporter activity"/>
    <property type="evidence" value="ECO:0007669"/>
    <property type="project" value="InterPro"/>
</dbReference>
<evidence type="ECO:0000256" key="3">
    <source>
        <dbReference type="ARBA" id="ARBA00022692"/>
    </source>
</evidence>
<keyword evidence="4 7" id="KW-1133">Transmembrane helix</keyword>
<dbReference type="PANTHER" id="PTHR43791">
    <property type="entry name" value="PERMEASE-RELATED"/>
    <property type="match status" value="1"/>
</dbReference>
<comment type="similarity">
    <text evidence="6">Belongs to the major facilitator superfamily. Allantoate permease family.</text>
</comment>
<feature type="transmembrane region" description="Helical" evidence="7">
    <location>
        <begin position="158"/>
        <end position="175"/>
    </location>
</feature>
<evidence type="ECO:0000256" key="4">
    <source>
        <dbReference type="ARBA" id="ARBA00022989"/>
    </source>
</evidence>
<feature type="transmembrane region" description="Helical" evidence="7">
    <location>
        <begin position="244"/>
        <end position="262"/>
    </location>
</feature>
<evidence type="ECO:0000256" key="6">
    <source>
        <dbReference type="ARBA" id="ARBA00037968"/>
    </source>
</evidence>
<gene>
    <name evidence="9" type="ORF">SAPINGB_P004686</name>
</gene>
<keyword evidence="2" id="KW-0813">Transport</keyword>
<dbReference type="Proteomes" id="UP000398389">
    <property type="component" value="Unassembled WGS sequence"/>
</dbReference>
<dbReference type="AlphaFoldDB" id="A0A5E8BYF9"/>
<organism evidence="9 10">
    <name type="scientific">Magnusiomyces paraingens</name>
    <dbReference type="NCBI Taxonomy" id="2606893"/>
    <lineage>
        <taxon>Eukaryota</taxon>
        <taxon>Fungi</taxon>
        <taxon>Dikarya</taxon>
        <taxon>Ascomycota</taxon>
        <taxon>Saccharomycotina</taxon>
        <taxon>Dipodascomycetes</taxon>
        <taxon>Dipodascales</taxon>
        <taxon>Dipodascaceae</taxon>
        <taxon>Magnusiomyces</taxon>
    </lineage>
</organism>
<dbReference type="SUPFAM" id="SSF103473">
    <property type="entry name" value="MFS general substrate transporter"/>
    <property type="match status" value="1"/>
</dbReference>
<dbReference type="InterPro" id="IPR036259">
    <property type="entry name" value="MFS_trans_sf"/>
</dbReference>
<keyword evidence="10" id="KW-1185">Reference proteome</keyword>
<feature type="transmembrane region" description="Helical" evidence="7">
    <location>
        <begin position="182"/>
        <end position="200"/>
    </location>
</feature>
<comment type="subcellular location">
    <subcellularLocation>
        <location evidence="1">Membrane</location>
        <topology evidence="1">Multi-pass membrane protein</topology>
    </subcellularLocation>
</comment>
<dbReference type="FunFam" id="1.20.1250.20:FF:000065">
    <property type="entry name" value="Putative MFS pantothenate transporter"/>
    <property type="match status" value="1"/>
</dbReference>
<evidence type="ECO:0000256" key="7">
    <source>
        <dbReference type="SAM" id="Phobius"/>
    </source>
</evidence>
<dbReference type="PROSITE" id="PS50850">
    <property type="entry name" value="MFS"/>
    <property type="match status" value="1"/>
</dbReference>
<feature type="transmembrane region" description="Helical" evidence="7">
    <location>
        <begin position="475"/>
        <end position="497"/>
    </location>
</feature>
<feature type="transmembrane region" description="Helical" evidence="7">
    <location>
        <begin position="415"/>
        <end position="437"/>
    </location>
</feature>
<evidence type="ECO:0000256" key="5">
    <source>
        <dbReference type="ARBA" id="ARBA00023136"/>
    </source>
</evidence>
<sequence>MVISPKIKPYIPHLRQIDEEQFVYQINSRIKNCSIISLNDSQKDSDAEKEVGEALVHAPEVEYELRDEANRKCWKLFNEYEYKRNAGENKTKWYHWFDQNDSPKEKKLLMKLDLLLCFFSFVMYWVKYLDQANINNAYVSGMKEDLRMKGNDLVNTQAVYTVGSVVFQLPMMYLIHRYPTNIILPVMDLGWGLFTLAIYQSHSLRDLQAYRFFVGVFEAAFYPTIHYLFGSWYKPSEYARRGGFYYFGQMLGLCTAGLIMSSCIKLDGINDIAGWRWMFIIDSIITIPIAVIGFFVLPGTPKYCYSLFLTDEEIYIARKRLRDANIAIEEEEPKFLSKNLWKNLLGTWKFYMFVFLSILVSNTSNASNGSFILWLKSLDRYSISKVNTLSSITPALGIIYIFLTTTLSDKTQSRWGAIIFSQFFNFLGNILLAIWNIPEGAKWFAFCIQYFGWAVSSVIYSWAADTMRHDPQQRAITIVSMNLIGQASSAVLSILVWKTSEAPRFKKGFSFVSAVSITIMIWATIMLPFYKKDERKHALENRIIVYNSKSDEVPRLVESSEKTVETLSKTS</sequence>
<dbReference type="RefSeq" id="XP_031855292.1">
    <property type="nucleotide sequence ID" value="XM_031999401.1"/>
</dbReference>
<protein>
    <recommendedName>
        <fullName evidence="8">Major facilitator superfamily (MFS) profile domain-containing protein</fullName>
    </recommendedName>
</protein>
<dbReference type="OrthoDB" id="3639251at2759"/>
<dbReference type="EMBL" id="CABVLU010000003">
    <property type="protein sequence ID" value="VVT55669.1"/>
    <property type="molecule type" value="Genomic_DNA"/>
</dbReference>
<keyword evidence="5 7" id="KW-0472">Membrane</keyword>
<dbReference type="Gene3D" id="1.20.1250.20">
    <property type="entry name" value="MFS general substrate transporter like domains"/>
    <property type="match status" value="2"/>
</dbReference>
<proteinExistence type="inferred from homology"/>
<name>A0A5E8BYF9_9ASCO</name>
<feature type="transmembrane region" description="Helical" evidence="7">
    <location>
        <begin position="443"/>
        <end position="463"/>
    </location>
</feature>
<feature type="transmembrane region" description="Helical" evidence="7">
    <location>
        <begin position="350"/>
        <end position="374"/>
    </location>
</feature>